<dbReference type="Proteomes" id="UP000001072">
    <property type="component" value="Unassembled WGS sequence"/>
</dbReference>
<dbReference type="SUPFAM" id="SSF52540">
    <property type="entry name" value="P-loop containing nucleoside triphosphate hydrolases"/>
    <property type="match status" value="1"/>
</dbReference>
<keyword evidence="4" id="KW-0378">Hydrolase</keyword>
<dbReference type="GO" id="GO:0000054">
    <property type="term" value="P:ribosomal subunit export from nucleus"/>
    <property type="evidence" value="ECO:0007669"/>
    <property type="project" value="EnsemblFungi"/>
</dbReference>
<dbReference type="RefSeq" id="XP_007407752.1">
    <property type="nucleotide sequence ID" value="XM_007407690.1"/>
</dbReference>
<feature type="compositionally biased region" description="Basic residues" evidence="6">
    <location>
        <begin position="646"/>
        <end position="662"/>
    </location>
</feature>
<feature type="region of interest" description="Disordered" evidence="6">
    <location>
        <begin position="639"/>
        <end position="669"/>
    </location>
</feature>
<proteinExistence type="predicted"/>
<evidence type="ECO:0000259" key="7">
    <source>
        <dbReference type="PROSITE" id="PS51721"/>
    </source>
</evidence>
<feature type="compositionally biased region" description="Acidic residues" evidence="6">
    <location>
        <begin position="283"/>
        <end position="296"/>
    </location>
</feature>
<gene>
    <name evidence="8" type="ORF">MELLADRAFT_77243</name>
</gene>
<dbReference type="GO" id="GO:0003924">
    <property type="term" value="F:GTPase activity"/>
    <property type="evidence" value="ECO:0007669"/>
    <property type="project" value="InterPro"/>
</dbReference>
<dbReference type="FunCoup" id="F4RFA2">
    <property type="interactions" value="890"/>
</dbReference>
<comment type="subcellular location">
    <subcellularLocation>
        <location evidence="1">Cytoplasm</location>
    </subcellularLocation>
</comment>
<keyword evidence="9" id="KW-1185">Reference proteome</keyword>
<evidence type="ECO:0000256" key="1">
    <source>
        <dbReference type="ARBA" id="ARBA00004496"/>
    </source>
</evidence>
<feature type="region of interest" description="Disordered" evidence="6">
    <location>
        <begin position="352"/>
        <end position="374"/>
    </location>
</feature>
<dbReference type="Pfam" id="PF01926">
    <property type="entry name" value="MMR_HSR1"/>
    <property type="match status" value="1"/>
</dbReference>
<evidence type="ECO:0000256" key="3">
    <source>
        <dbReference type="ARBA" id="ARBA00022741"/>
    </source>
</evidence>
<reference evidence="9" key="1">
    <citation type="journal article" date="2011" name="Proc. Natl. Acad. Sci. U.S.A.">
        <title>Obligate biotrophy features unraveled by the genomic analysis of rust fungi.</title>
        <authorList>
            <person name="Duplessis S."/>
            <person name="Cuomo C.A."/>
            <person name="Lin Y.-C."/>
            <person name="Aerts A."/>
            <person name="Tisserant E."/>
            <person name="Veneault-Fourrey C."/>
            <person name="Joly D.L."/>
            <person name="Hacquard S."/>
            <person name="Amselem J."/>
            <person name="Cantarel B.L."/>
            <person name="Chiu R."/>
            <person name="Coutinho P.M."/>
            <person name="Feau N."/>
            <person name="Field M."/>
            <person name="Frey P."/>
            <person name="Gelhaye E."/>
            <person name="Goldberg J."/>
            <person name="Grabherr M.G."/>
            <person name="Kodira C.D."/>
            <person name="Kohler A."/>
            <person name="Kuees U."/>
            <person name="Lindquist E.A."/>
            <person name="Lucas S.M."/>
            <person name="Mago R."/>
            <person name="Mauceli E."/>
            <person name="Morin E."/>
            <person name="Murat C."/>
            <person name="Pangilinan J.L."/>
            <person name="Park R."/>
            <person name="Pearson M."/>
            <person name="Quesneville H."/>
            <person name="Rouhier N."/>
            <person name="Sakthikumar S."/>
            <person name="Salamov A.A."/>
            <person name="Schmutz J."/>
            <person name="Selles B."/>
            <person name="Shapiro H."/>
            <person name="Tanguay P."/>
            <person name="Tuskan G.A."/>
            <person name="Henrissat B."/>
            <person name="Van de Peer Y."/>
            <person name="Rouze P."/>
            <person name="Ellis J.G."/>
            <person name="Dodds P.N."/>
            <person name="Schein J.E."/>
            <person name="Zhong S."/>
            <person name="Hamelin R.C."/>
            <person name="Grigoriev I.V."/>
            <person name="Szabo L.J."/>
            <person name="Martin F."/>
        </authorList>
    </citation>
    <scope>NUCLEOTIDE SEQUENCE [LARGE SCALE GENOMIC DNA]</scope>
    <source>
        <strain evidence="9">98AG31 / pathotype 3-4-7</strain>
    </source>
</reference>
<feature type="compositionally biased region" description="Polar residues" evidence="6">
    <location>
        <begin position="303"/>
        <end position="328"/>
    </location>
</feature>
<dbReference type="PANTHER" id="PTHR45709">
    <property type="entry name" value="LARGE SUBUNIT GTPASE 1 HOMOLOG-RELATED"/>
    <property type="match status" value="1"/>
</dbReference>
<evidence type="ECO:0000256" key="2">
    <source>
        <dbReference type="ARBA" id="ARBA00022490"/>
    </source>
</evidence>
<dbReference type="InterPro" id="IPR006073">
    <property type="entry name" value="GTP-bd"/>
</dbReference>
<dbReference type="KEGG" id="mlr:MELLADRAFT_77243"/>
<organism evidence="9">
    <name type="scientific">Melampsora larici-populina (strain 98AG31 / pathotype 3-4-7)</name>
    <name type="common">Poplar leaf rust fungus</name>
    <dbReference type="NCBI Taxonomy" id="747676"/>
    <lineage>
        <taxon>Eukaryota</taxon>
        <taxon>Fungi</taxon>
        <taxon>Dikarya</taxon>
        <taxon>Basidiomycota</taxon>
        <taxon>Pucciniomycotina</taxon>
        <taxon>Pucciniomycetes</taxon>
        <taxon>Pucciniales</taxon>
        <taxon>Melampsoraceae</taxon>
        <taxon>Melampsora</taxon>
    </lineage>
</organism>
<dbReference type="InterPro" id="IPR030378">
    <property type="entry name" value="G_CP_dom"/>
</dbReference>
<name>F4RFA2_MELLP</name>
<dbReference type="InterPro" id="IPR043358">
    <property type="entry name" value="GNL1-like"/>
</dbReference>
<feature type="compositionally biased region" description="Low complexity" evidence="6">
    <location>
        <begin position="266"/>
        <end position="277"/>
    </location>
</feature>
<dbReference type="VEuPathDB" id="FungiDB:MELLADRAFT_77243"/>
<feature type="region of interest" description="Disordered" evidence="6">
    <location>
        <begin position="256"/>
        <end position="334"/>
    </location>
</feature>
<dbReference type="GO" id="GO:0000027">
    <property type="term" value="P:ribosomal large subunit assembly"/>
    <property type="evidence" value="ECO:0007669"/>
    <property type="project" value="EnsemblFungi"/>
</dbReference>
<dbReference type="InterPro" id="IPR027417">
    <property type="entry name" value="P-loop_NTPase"/>
</dbReference>
<dbReference type="STRING" id="747676.F4RFA2"/>
<keyword evidence="5" id="KW-0342">GTP-binding</keyword>
<dbReference type="PROSITE" id="PS51721">
    <property type="entry name" value="G_CP"/>
    <property type="match status" value="1"/>
</dbReference>
<dbReference type="GO" id="GO:0005525">
    <property type="term" value="F:GTP binding"/>
    <property type="evidence" value="ECO:0007669"/>
    <property type="project" value="UniProtKB-KW"/>
</dbReference>
<dbReference type="eggNOG" id="KOG1424">
    <property type="taxonomic scope" value="Eukaryota"/>
</dbReference>
<keyword evidence="2" id="KW-0963">Cytoplasm</keyword>
<dbReference type="HOGENOM" id="CLU_011072_5_0_1"/>
<evidence type="ECO:0000256" key="4">
    <source>
        <dbReference type="ARBA" id="ARBA00022801"/>
    </source>
</evidence>
<dbReference type="EMBL" id="GL883099">
    <property type="protein sequence ID" value="EGG08778.1"/>
    <property type="molecule type" value="Genomic_DNA"/>
</dbReference>
<evidence type="ECO:0000313" key="9">
    <source>
        <dbReference type="Proteomes" id="UP000001072"/>
    </source>
</evidence>
<protein>
    <recommendedName>
        <fullName evidence="7">CP-type G domain-containing protein</fullName>
    </recommendedName>
</protein>
<dbReference type="GO" id="GO:0022625">
    <property type="term" value="C:cytosolic large ribosomal subunit"/>
    <property type="evidence" value="ECO:0007669"/>
    <property type="project" value="EnsemblFungi"/>
</dbReference>
<dbReference type="CDD" id="cd01857">
    <property type="entry name" value="HSR1_MMR1"/>
    <property type="match status" value="1"/>
</dbReference>
<keyword evidence="3" id="KW-0547">Nucleotide-binding</keyword>
<sequence>MPPPKKQTHNHGLGKAIMNHRAKSRVVDRERELHTTEVYDNKPISVTQENDLENFLNTAALAGTDFTAERQNITILPGTGPGSSSTAADPYLLTPAEQAKLEAVHREHQSLLQVPRRPIWSRDTTPAQLERAERDAFLAWRKGLAELTDQQSLLLTPFERNLEVWRQLWRVLERSKLIVQIVDARNPLRFRCQDLEKYVEELSKLEDNPFAAPRKNLLLINKSDLLSEYQREVWADYLEGQNVEYAFFSAADAAALQEEEADETAQADQSSDGSSSGEHGDHEESDDEEEKEEDNEAIVGPPQLSSTSTQVDSNLAIPQSAPNPSASKSSRKDRTKILTVEELEDLFILHAQDDPTPTKPDAAHDSSTLSDPTDTETVKKLVVGLVGYPNVGKSSTINALVGAKKVSVSATPGKTKHFQTIHLSPRVILCDCPGLVFPQFASTKAELVCDGVLPIDQMREHTGPVGLLVRRIPRAILEATYGLQFNPDEDVTATALLCAYAVARGLSTGGGGQGRPDESRAARPILKDYVNARLLYCEPPPVPGIKPDEFNAAGLRSNIVPRKLAPINRVPVNADTYIRPTGSRRADALDQSFFQSVALHGVAPVPSAHFLVKGRAAQLDCPTRLRLVPGEVQVLGPNGLPVTGKNSKKHFKGKSKRTKMRSGKGYDEF</sequence>
<evidence type="ECO:0000256" key="5">
    <source>
        <dbReference type="ARBA" id="ARBA00023134"/>
    </source>
</evidence>
<accession>F4RFA2</accession>
<dbReference type="GeneID" id="18932914"/>
<dbReference type="Gene3D" id="3.40.50.300">
    <property type="entry name" value="P-loop containing nucleotide triphosphate hydrolases"/>
    <property type="match status" value="2"/>
</dbReference>
<feature type="domain" description="CP-type G" evidence="7">
    <location>
        <begin position="165"/>
        <end position="438"/>
    </location>
</feature>
<dbReference type="InParanoid" id="F4RFA2"/>
<evidence type="ECO:0000313" key="8">
    <source>
        <dbReference type="EMBL" id="EGG08778.1"/>
    </source>
</evidence>
<dbReference type="OrthoDB" id="61815at2759"/>
<evidence type="ECO:0000256" key="6">
    <source>
        <dbReference type="SAM" id="MobiDB-lite"/>
    </source>
</evidence>
<dbReference type="AlphaFoldDB" id="F4RFA2"/>
<dbReference type="PANTHER" id="PTHR45709:SF2">
    <property type="entry name" value="LARGE SUBUNIT GTPASE 1 HOMOLOG"/>
    <property type="match status" value="1"/>
</dbReference>